<gene>
    <name evidence="1" type="ORF">ZHAS_00021282</name>
</gene>
<evidence type="ECO:0000313" key="1">
    <source>
        <dbReference type="EMBL" id="KFB52990.1"/>
    </source>
</evidence>
<evidence type="ECO:0000313" key="3">
    <source>
        <dbReference type="Proteomes" id="UP000030765"/>
    </source>
</evidence>
<evidence type="ECO:0000313" key="2">
    <source>
        <dbReference type="EnsemblMetazoa" id="ASIC021282-PA"/>
    </source>
</evidence>
<dbReference type="Proteomes" id="UP000030765">
    <property type="component" value="Unassembled WGS sequence"/>
</dbReference>
<keyword evidence="3" id="KW-1185">Reference proteome</keyword>
<protein>
    <submittedName>
        <fullName evidence="1 2">Timeless-domain-containing protein</fullName>
    </submittedName>
</protein>
<reference evidence="1 3" key="1">
    <citation type="journal article" date="2014" name="BMC Genomics">
        <title>Genome sequence of Anopheles sinensis provides insight into genetics basis of mosquito competence for malaria parasites.</title>
        <authorList>
            <person name="Zhou D."/>
            <person name="Zhang D."/>
            <person name="Ding G."/>
            <person name="Shi L."/>
            <person name="Hou Q."/>
            <person name="Ye Y."/>
            <person name="Xu Y."/>
            <person name="Zhou H."/>
            <person name="Xiong C."/>
            <person name="Li S."/>
            <person name="Yu J."/>
            <person name="Hong S."/>
            <person name="Yu X."/>
            <person name="Zou P."/>
            <person name="Chen C."/>
            <person name="Chang X."/>
            <person name="Wang W."/>
            <person name="Lv Y."/>
            <person name="Sun Y."/>
            <person name="Ma L."/>
            <person name="Shen B."/>
            <person name="Zhu C."/>
        </authorList>
    </citation>
    <scope>NUCLEOTIDE SEQUENCE [LARGE SCALE GENOMIC DNA]</scope>
</reference>
<name>A0A084WRZ6_ANOSI</name>
<organism evidence="1">
    <name type="scientific">Anopheles sinensis</name>
    <name type="common">Mosquito</name>
    <dbReference type="NCBI Taxonomy" id="74873"/>
    <lineage>
        <taxon>Eukaryota</taxon>
        <taxon>Metazoa</taxon>
        <taxon>Ecdysozoa</taxon>
        <taxon>Arthropoda</taxon>
        <taxon>Hexapoda</taxon>
        <taxon>Insecta</taxon>
        <taxon>Pterygota</taxon>
        <taxon>Neoptera</taxon>
        <taxon>Endopterygota</taxon>
        <taxon>Diptera</taxon>
        <taxon>Nematocera</taxon>
        <taxon>Culicoidea</taxon>
        <taxon>Culicidae</taxon>
        <taxon>Anophelinae</taxon>
        <taxon>Anopheles</taxon>
    </lineage>
</organism>
<reference evidence="2" key="2">
    <citation type="submission" date="2020-05" db="UniProtKB">
        <authorList>
            <consortium name="EnsemblMetazoa"/>
        </authorList>
    </citation>
    <scope>IDENTIFICATION</scope>
</reference>
<dbReference type="AlphaFoldDB" id="A0A084WRZ6"/>
<dbReference type="EMBL" id="KE525409">
    <property type="protein sequence ID" value="KFB52990.1"/>
    <property type="molecule type" value="Genomic_DNA"/>
</dbReference>
<dbReference type="EnsemblMetazoa" id="ASIC021282-RA">
    <property type="protein sequence ID" value="ASIC021282-PA"/>
    <property type="gene ID" value="ASIC021282"/>
</dbReference>
<dbReference type="VEuPathDB" id="VectorBase:ASIC021282"/>
<dbReference type="EMBL" id="ATLV01026290">
    <property type="status" value="NOT_ANNOTATED_CDS"/>
    <property type="molecule type" value="Genomic_DNA"/>
</dbReference>
<accession>A0A084WRZ6</accession>
<sequence length="173" mass="18956">MTQSNPVRLVGPRVLLSLWNTNPPQNDNLTGLLVLLLPNAGDTNETDGQRIEPTQGCTERRKSFAWNCPFLLHHWNKTSPLQQEVDLVDNARGHFEDVEKKKLYRSVARVLGPSAKRITGLSVLITGSVRYVVALPAGKTLFPTKNQSGGTVAKKTGPVGAGGWRRIWGTSFG</sequence>
<proteinExistence type="predicted"/>